<organism evidence="1">
    <name type="scientific">Dinoroseobacter phage vB_DshS_R26L</name>
    <dbReference type="NCBI Taxonomy" id="3161158"/>
    <lineage>
        <taxon>Viruses</taxon>
        <taxon>Duplodnaviria</taxon>
        <taxon>Heunggongvirae</taxon>
        <taxon>Uroviricota</taxon>
        <taxon>Caudoviricetes</taxon>
        <taxon>Nanhaivirus</taxon>
    </lineage>
</organism>
<accession>A0AAU7VG99</accession>
<sequence length="142" mass="16465">MITATEIGIRRQHARYEHHVERGTGRTTRHLQECACRLSTGHSTIFVCATWREVDYAMAICADVVGLRVLRTVHAATLPDAQPWPTLIRFTSLDADPHMLRSIQAPLEFDHHAALALFDLPLHKLNQWHELEYLQERFRYAR</sequence>
<gene>
    <name evidence="1" type="ORF">vBDshSR26L_22</name>
</gene>
<dbReference type="EMBL" id="PP882867">
    <property type="protein sequence ID" value="XBW75337.1"/>
    <property type="molecule type" value="Genomic_DNA"/>
</dbReference>
<reference evidence="1" key="1">
    <citation type="submission" date="2024-06" db="EMBL/GenBank/DDBJ databases">
        <authorList>
            <person name="Lu L."/>
            <person name="Wei N."/>
            <person name="Zhang R."/>
        </authorList>
    </citation>
    <scope>NUCLEOTIDE SEQUENCE</scope>
</reference>
<proteinExistence type="predicted"/>
<evidence type="ECO:0000313" key="1">
    <source>
        <dbReference type="EMBL" id="XBW75337.1"/>
    </source>
</evidence>
<protein>
    <submittedName>
        <fullName evidence="1">Uncharacterized protein</fullName>
    </submittedName>
</protein>
<name>A0AAU7VG99_9CAUD</name>